<proteinExistence type="predicted"/>
<reference evidence="2 3" key="2">
    <citation type="journal article" date="2018" name="Int. J. Syst. Evol. Microbiol.">
        <title>Burkholderia insecticola sp. nov., a gut symbiotic bacterium of the bean bug Riptortus pedestris.</title>
        <authorList>
            <person name="Takeshita K."/>
            <person name="Tamaki H."/>
            <person name="Ohbayashi T."/>
            <person name="Meng X.-Y."/>
            <person name="Sone T."/>
            <person name="Mitani Y."/>
            <person name="Peeters C."/>
            <person name="Kikuchi Y."/>
            <person name="Vandamme P."/>
        </authorList>
    </citation>
    <scope>NUCLEOTIDE SEQUENCE [LARGE SCALE GENOMIC DNA]</scope>
    <source>
        <strain evidence="2">RPE64</strain>
    </source>
</reference>
<feature type="compositionally biased region" description="Low complexity" evidence="1">
    <location>
        <begin position="27"/>
        <end position="37"/>
    </location>
</feature>
<name>R4WU36_9BURK</name>
<gene>
    <name evidence="2" type="ORF">BRPE64_ACDS27460</name>
</gene>
<dbReference type="KEGG" id="buo:BRPE64_ACDS27460"/>
<sequence length="83" mass="9050">MRGRDSGRHAMKSPLDGSPAKKRSRTSSEMSSSLRPRAVAENPPRGIFFRCAELGTADAASPSAEIPLFLTLYPAMDKRRSSQ</sequence>
<keyword evidence="3" id="KW-1185">Reference proteome</keyword>
<protein>
    <submittedName>
        <fullName evidence="2">Uncharacterized protein</fullName>
    </submittedName>
</protein>
<dbReference type="Proteomes" id="UP000013966">
    <property type="component" value="Chromosome 1"/>
</dbReference>
<reference evidence="2 3" key="1">
    <citation type="journal article" date="2013" name="Genome Announc.">
        <title>Complete Genome Sequence of Burkholderia sp. Strain RPE64, Bacterial Symbiont of the Bean Bug Riptortus pedestris.</title>
        <authorList>
            <person name="Shibata T.F."/>
            <person name="Maeda T."/>
            <person name="Nikoh N."/>
            <person name="Yamaguchi K."/>
            <person name="Oshima K."/>
            <person name="Hattori M."/>
            <person name="Nishiyama T."/>
            <person name="Hasebe M."/>
            <person name="Fukatsu T."/>
            <person name="Kikuchi Y."/>
            <person name="Shigenobu S."/>
        </authorList>
    </citation>
    <scope>NUCLEOTIDE SEQUENCE [LARGE SCALE GENOMIC DNA]</scope>
</reference>
<dbReference type="PATRIC" id="fig|758793.3.peg.2752"/>
<organism evidence="2 3">
    <name type="scientific">Caballeronia insecticola</name>
    <dbReference type="NCBI Taxonomy" id="758793"/>
    <lineage>
        <taxon>Bacteria</taxon>
        <taxon>Pseudomonadati</taxon>
        <taxon>Pseudomonadota</taxon>
        <taxon>Betaproteobacteria</taxon>
        <taxon>Burkholderiales</taxon>
        <taxon>Burkholderiaceae</taxon>
        <taxon>Caballeronia</taxon>
    </lineage>
</organism>
<evidence type="ECO:0000313" key="3">
    <source>
        <dbReference type="Proteomes" id="UP000013966"/>
    </source>
</evidence>
<dbReference type="AlphaFoldDB" id="R4WU36"/>
<evidence type="ECO:0000313" key="2">
    <source>
        <dbReference type="EMBL" id="BAN24500.1"/>
    </source>
</evidence>
<accession>R4WU36</accession>
<dbReference type="STRING" id="758793.BRPE64_ACDS27460"/>
<dbReference type="HOGENOM" id="CLU_2536095_0_0_4"/>
<evidence type="ECO:0000256" key="1">
    <source>
        <dbReference type="SAM" id="MobiDB-lite"/>
    </source>
</evidence>
<feature type="region of interest" description="Disordered" evidence="1">
    <location>
        <begin position="1"/>
        <end position="42"/>
    </location>
</feature>
<dbReference type="EMBL" id="AP013058">
    <property type="protein sequence ID" value="BAN24500.1"/>
    <property type="molecule type" value="Genomic_DNA"/>
</dbReference>